<dbReference type="EMBL" id="FNAB01000003">
    <property type="protein sequence ID" value="SDD13040.1"/>
    <property type="molecule type" value="Genomic_DNA"/>
</dbReference>
<feature type="domain" description="SnoaL-like" evidence="2">
    <location>
        <begin position="15"/>
        <end position="137"/>
    </location>
</feature>
<reference evidence="3 4" key="1">
    <citation type="submission" date="2016-10" db="EMBL/GenBank/DDBJ databases">
        <authorList>
            <person name="de Groot N.N."/>
        </authorList>
    </citation>
    <scope>NUCLEOTIDE SEQUENCE [LARGE SCALE GENOMIC DNA]</scope>
    <source>
        <strain evidence="3 4">JCM 11308</strain>
    </source>
</reference>
<feature type="compositionally biased region" description="Basic and acidic residues" evidence="1">
    <location>
        <begin position="161"/>
        <end position="178"/>
    </location>
</feature>
<dbReference type="InterPro" id="IPR037401">
    <property type="entry name" value="SnoaL-like"/>
</dbReference>
<proteinExistence type="predicted"/>
<gene>
    <name evidence="3" type="ORF">SAMN05444580_10346</name>
</gene>
<name>A0A1G6S7Z2_9NOCA</name>
<keyword evidence="4" id="KW-1185">Reference proteome</keyword>
<evidence type="ECO:0000256" key="1">
    <source>
        <dbReference type="SAM" id="MobiDB-lite"/>
    </source>
</evidence>
<accession>A0A1G6S7Z2</accession>
<feature type="region of interest" description="Disordered" evidence="1">
    <location>
        <begin position="148"/>
        <end position="185"/>
    </location>
</feature>
<dbReference type="RefSeq" id="WP_072843459.1">
    <property type="nucleotide sequence ID" value="NZ_FNAB01000003.1"/>
</dbReference>
<evidence type="ECO:0000313" key="4">
    <source>
        <dbReference type="Proteomes" id="UP000199417"/>
    </source>
</evidence>
<sequence>MTLADNGFDARALGELLDKQAIYEVVMRYCRGIDRLDYDLVRGAYHPDGIDHHTGFDGSVEEFIEWVRPKLSVIGGTMHHIGNHLVELHGDWAISESYSTATHWGGPEGVGMINFTSGCRYVDLMERRDGRWAITERWAVREWTRSDAGRLAEPESAGPRGRRDGTDPLDALRAREAGRTGAVPQ</sequence>
<evidence type="ECO:0000313" key="3">
    <source>
        <dbReference type="EMBL" id="SDD13040.1"/>
    </source>
</evidence>
<dbReference type="Pfam" id="PF13577">
    <property type="entry name" value="SnoaL_4"/>
    <property type="match status" value="1"/>
</dbReference>
<dbReference type="InterPro" id="IPR032710">
    <property type="entry name" value="NTF2-like_dom_sf"/>
</dbReference>
<dbReference type="SUPFAM" id="SSF54427">
    <property type="entry name" value="NTF2-like"/>
    <property type="match status" value="1"/>
</dbReference>
<organism evidence="3 4">
    <name type="scientific">Rhodococcus tukisamuensis</name>
    <dbReference type="NCBI Taxonomy" id="168276"/>
    <lineage>
        <taxon>Bacteria</taxon>
        <taxon>Bacillati</taxon>
        <taxon>Actinomycetota</taxon>
        <taxon>Actinomycetes</taxon>
        <taxon>Mycobacteriales</taxon>
        <taxon>Nocardiaceae</taxon>
        <taxon>Rhodococcus</taxon>
    </lineage>
</organism>
<protein>
    <submittedName>
        <fullName evidence="3">SnoaL-like domain-containing protein</fullName>
    </submittedName>
</protein>
<dbReference type="AlphaFoldDB" id="A0A1G6S7Z2"/>
<evidence type="ECO:0000259" key="2">
    <source>
        <dbReference type="Pfam" id="PF13577"/>
    </source>
</evidence>
<dbReference type="STRING" id="168276.SAMN05444580_10346"/>
<dbReference type="Gene3D" id="3.10.450.50">
    <property type="match status" value="1"/>
</dbReference>
<dbReference type="Proteomes" id="UP000199417">
    <property type="component" value="Unassembled WGS sequence"/>
</dbReference>